<feature type="compositionally biased region" description="Gly residues" evidence="1">
    <location>
        <begin position="303"/>
        <end position="324"/>
    </location>
</feature>
<feature type="region of interest" description="Disordered" evidence="1">
    <location>
        <begin position="79"/>
        <end position="165"/>
    </location>
</feature>
<gene>
    <name evidence="2" type="ORF">BE21_28485</name>
</gene>
<evidence type="ECO:0000256" key="1">
    <source>
        <dbReference type="SAM" id="MobiDB-lite"/>
    </source>
</evidence>
<protein>
    <submittedName>
        <fullName evidence="2">Uncharacterized protein</fullName>
    </submittedName>
</protein>
<sequence>MKSWTAWLIRLRATWTVRRVSCASAAMELARSARDETPYRAKLSPSSVAAIASSVFARSESRASRAGFSVSDAEPIEMRAGAEARRTERRRAGPMLEPRWKQAGGTPGGARREGGWGSERGSGDLALVGTGFLDAGTGREGAMSSRPTQRARRRPRAGREVPSSRCVSRALPRPSVLRCARVISWEIQVYGNGCNSAGRRRYGPVVRIVTVSHSTGWLPWTALARADRMLSMLTPHRQLVVPALLVILAACANGTDELMPGYYEEQAGGGGSGGGGGEGGGGVDASSSSRASSSASTSSSSAGAGGAGGEGGSSDGGGGEGGAPGECDYGSPNTCAGAEDLGEILGDDGGDEWTVTGTTSKWFKIKVIDWEDEASSEHFRATLTSPPGMNFDLIVYEGGLNAPDCFASGVRGQGTPESFYATWDDFPILDDHRWFSLEVRHVEGTTCGDDAAWTLTVSGNNAALP</sequence>
<comment type="caution">
    <text evidence="2">The sequence shown here is derived from an EMBL/GenBank/DDBJ whole genome shotgun (WGS) entry which is preliminary data.</text>
</comment>
<proteinExistence type="predicted"/>
<reference evidence="2 3" key="1">
    <citation type="submission" date="2014-02" db="EMBL/GenBank/DDBJ databases">
        <title>The small core and large imbalanced accessory genome model reveals a collaborative survival strategy of Sorangium cellulosum strains in nature.</title>
        <authorList>
            <person name="Han K."/>
            <person name="Peng R."/>
            <person name="Blom J."/>
            <person name="Li Y.-Z."/>
        </authorList>
    </citation>
    <scope>NUCLEOTIDE SEQUENCE [LARGE SCALE GENOMIC DNA]</scope>
    <source>
        <strain evidence="2 3">So0007-03</strain>
    </source>
</reference>
<feature type="compositionally biased region" description="Low complexity" evidence="1">
    <location>
        <begin position="284"/>
        <end position="302"/>
    </location>
</feature>
<organism evidence="2 3">
    <name type="scientific">Sorangium cellulosum</name>
    <name type="common">Polyangium cellulosum</name>
    <dbReference type="NCBI Taxonomy" id="56"/>
    <lineage>
        <taxon>Bacteria</taxon>
        <taxon>Pseudomonadati</taxon>
        <taxon>Myxococcota</taxon>
        <taxon>Polyangia</taxon>
        <taxon>Polyangiales</taxon>
        <taxon>Polyangiaceae</taxon>
        <taxon>Sorangium</taxon>
    </lineage>
</organism>
<feature type="compositionally biased region" description="Gly residues" evidence="1">
    <location>
        <begin position="267"/>
        <end position="283"/>
    </location>
</feature>
<evidence type="ECO:0000313" key="3">
    <source>
        <dbReference type="Proteomes" id="UP000075502"/>
    </source>
</evidence>
<feature type="region of interest" description="Disordered" evidence="1">
    <location>
        <begin position="263"/>
        <end position="331"/>
    </location>
</feature>
<dbReference type="EMBL" id="JEME01001264">
    <property type="protein sequence ID" value="KYG07615.1"/>
    <property type="molecule type" value="Genomic_DNA"/>
</dbReference>
<dbReference type="AlphaFoldDB" id="A0A150TSF4"/>
<name>A0A150TSF4_SORCE</name>
<accession>A0A150TSF4</accession>
<evidence type="ECO:0000313" key="2">
    <source>
        <dbReference type="EMBL" id="KYG07615.1"/>
    </source>
</evidence>
<dbReference type="Proteomes" id="UP000075502">
    <property type="component" value="Unassembled WGS sequence"/>
</dbReference>